<evidence type="ECO:0000259" key="6">
    <source>
        <dbReference type="Pfam" id="PF03469"/>
    </source>
</evidence>
<evidence type="ECO:0000259" key="7">
    <source>
        <dbReference type="Pfam" id="PF03470"/>
    </source>
</evidence>
<dbReference type="Pfam" id="PF03470">
    <property type="entry name" value="zf-XS"/>
    <property type="match status" value="1"/>
</dbReference>
<keyword evidence="9" id="KW-1185">Reference proteome</keyword>
<dbReference type="eggNOG" id="ENOG502QRE8">
    <property type="taxonomic scope" value="Eukaryota"/>
</dbReference>
<feature type="region of interest" description="Disordered" evidence="4">
    <location>
        <begin position="1"/>
        <end position="20"/>
    </location>
</feature>
<dbReference type="CDD" id="cd12266">
    <property type="entry name" value="RRM_like_XS"/>
    <property type="match status" value="1"/>
</dbReference>
<dbReference type="InterPro" id="IPR005379">
    <property type="entry name" value="FDM1-5/IDN2_XH"/>
</dbReference>
<dbReference type="OMA" id="ARVWAST"/>
<evidence type="ECO:0008006" key="10">
    <source>
        <dbReference type="Google" id="ProtNLM"/>
    </source>
</evidence>
<dbReference type="OrthoDB" id="1892195at2759"/>
<dbReference type="EMBL" id="KI517435">
    <property type="protein sequence ID" value="ESQ45683.1"/>
    <property type="molecule type" value="Genomic_DNA"/>
</dbReference>
<feature type="compositionally biased region" description="Acidic residues" evidence="4">
    <location>
        <begin position="9"/>
        <end position="20"/>
    </location>
</feature>
<evidence type="ECO:0000256" key="3">
    <source>
        <dbReference type="SAM" id="Coils"/>
    </source>
</evidence>
<proteinExistence type="predicted"/>
<dbReference type="STRING" id="72664.V4NHL1"/>
<evidence type="ECO:0000313" key="8">
    <source>
        <dbReference type="EMBL" id="ESQ45681.1"/>
    </source>
</evidence>
<evidence type="ECO:0000256" key="2">
    <source>
        <dbReference type="ARBA" id="ARBA00023158"/>
    </source>
</evidence>
<name>V4NHL1_EUTSA</name>
<dbReference type="InterPro" id="IPR038588">
    <property type="entry name" value="XS_domain_sf"/>
</dbReference>
<dbReference type="PANTHER" id="PTHR21596:SF65">
    <property type="entry name" value="PROTEIN INVOLVED IN DE NOVO 2-RELATED"/>
    <property type="match status" value="1"/>
</dbReference>
<dbReference type="Pfam" id="PF03468">
    <property type="entry name" value="XS"/>
    <property type="match status" value="1"/>
</dbReference>
<dbReference type="Gene3D" id="3.30.70.2890">
    <property type="entry name" value="XS domain"/>
    <property type="match status" value="1"/>
</dbReference>
<evidence type="ECO:0000256" key="4">
    <source>
        <dbReference type="SAM" id="MobiDB-lite"/>
    </source>
</evidence>
<feature type="coiled-coil region" evidence="3">
    <location>
        <begin position="254"/>
        <end position="349"/>
    </location>
</feature>
<dbReference type="Gramene" id="ESQ45682">
    <property type="protein sequence ID" value="ESQ45682"/>
    <property type="gene ID" value="EUTSA_v10010188mg"/>
</dbReference>
<dbReference type="InterPro" id="IPR005380">
    <property type="entry name" value="XS_domain"/>
</dbReference>
<gene>
    <name evidence="8" type="ORF">EUTSA_v10010188mg</name>
</gene>
<evidence type="ECO:0000259" key="5">
    <source>
        <dbReference type="Pfam" id="PF03468"/>
    </source>
</evidence>
<dbReference type="KEGG" id="eus:EUTSA_v10010188mg"/>
<accession>V4NHL1</accession>
<dbReference type="AlphaFoldDB" id="V4NHL1"/>
<evidence type="ECO:0000313" key="9">
    <source>
        <dbReference type="Proteomes" id="UP000030689"/>
    </source>
</evidence>
<dbReference type="InterPro" id="IPR045177">
    <property type="entry name" value="FDM1-5/IDN2"/>
</dbReference>
<reference evidence="8 9" key="1">
    <citation type="journal article" date="2013" name="Front. Plant Sci.">
        <title>The Reference Genome of the Halophytic Plant Eutrema salsugineum.</title>
        <authorList>
            <person name="Yang R."/>
            <person name="Jarvis D.E."/>
            <person name="Chen H."/>
            <person name="Beilstein M.A."/>
            <person name="Grimwood J."/>
            <person name="Jenkins J."/>
            <person name="Shu S."/>
            <person name="Prochnik S."/>
            <person name="Xin M."/>
            <person name="Ma C."/>
            <person name="Schmutz J."/>
            <person name="Wing R.A."/>
            <person name="Mitchell-Olds T."/>
            <person name="Schumaker K.S."/>
            <person name="Wang X."/>
        </authorList>
    </citation>
    <scope>NUCLEOTIDE SEQUENCE [LARGE SCALE GENOMIC DNA]</scope>
</reference>
<keyword evidence="1 3" id="KW-0175">Coiled coil</keyword>
<dbReference type="FunFam" id="3.30.70.2890:FF:000001">
    <property type="entry name" value="Factor of DNA methylation 2"/>
    <property type="match status" value="1"/>
</dbReference>
<dbReference type="Proteomes" id="UP000030689">
    <property type="component" value="Unassembled WGS sequence"/>
</dbReference>
<dbReference type="Gramene" id="ESQ45681">
    <property type="protein sequence ID" value="ESQ45681"/>
    <property type="gene ID" value="EUTSA_v10010188mg"/>
</dbReference>
<protein>
    <recommendedName>
        <fullName evidence="10">XS domain-containing protein</fullName>
    </recommendedName>
</protein>
<feature type="domain" description="Factor of DNA methylation 1-5/IDN2" evidence="6">
    <location>
        <begin position="509"/>
        <end position="641"/>
    </location>
</feature>
<evidence type="ECO:0000256" key="1">
    <source>
        <dbReference type="ARBA" id="ARBA00023054"/>
    </source>
</evidence>
<dbReference type="EMBL" id="KI517435">
    <property type="protein sequence ID" value="ESQ45681.1"/>
    <property type="molecule type" value="Genomic_DNA"/>
</dbReference>
<feature type="domain" description="Zinc finger-XS" evidence="7">
    <location>
        <begin position="48"/>
        <end position="91"/>
    </location>
</feature>
<feature type="coiled-coil region" evidence="3">
    <location>
        <begin position="381"/>
        <end position="480"/>
    </location>
</feature>
<keyword evidence="2" id="KW-0943">RNA-mediated gene silencing</keyword>
<sequence>MGSMVILSSDEEDSDISESEMEEYEDKIYLNLKGGKLKVKLSPQAFVCPYCPNKKKPSFQYKDLLQHASGVGNSNSEKRSAKEKASHLALVKYLQQDLADSAAEAEPSSKRKKTENAIQDCDQDEKLVYPWKGVVVNIPTTKAPNGRPAGESGSNLRDEYTLKGFNPTRVRTLWSHWGFSGTAIVEFNKDWNGLHNGLLFDKAYRVDGHGKKDWLKKEGPKSGLYAWLARADDYNGSNVIGENLRKKSDLKTIAELMEEEASKQQKLVQNLTQIVEVKKKDMKQIEELCLLKSKELNELMEEKEKTLQKHNQELNAIQERALGHVNKIFENHKKLTMQLELEKQKLEIKGNELAKREAHNEIERKKLAEELEQNASKNSALELATMEQQKADEEVRKLAESQRREKDELHKRLIRLERERDQKQAIELEMEQLRGELKVKKHMGEDAKIVEEVANIYKGLAQKEEELEELQNFCQRLILREHRANDEVVESRKELVNVMKEWKTDIGVKRMGELVAKPFMDAMQKKYGRQQDVEDRAIEVLQLWEEYIRDNVWLPFKRIKLDNRETEVLVIDESDEKLRELKEDLGDGPYNAVTKALLEIEEYNASGGYIHSELWNIKEDRKATLEEGVTCLLDQWQKSRRSRGLA</sequence>
<dbReference type="Gramene" id="ESQ45683">
    <property type="protein sequence ID" value="ESQ45683"/>
    <property type="gene ID" value="EUTSA_v10010188mg"/>
</dbReference>
<dbReference type="PANTHER" id="PTHR21596">
    <property type="entry name" value="RIBONUCLEASE P SUBUNIT P38"/>
    <property type="match status" value="1"/>
</dbReference>
<dbReference type="EMBL" id="KI517435">
    <property type="protein sequence ID" value="ESQ45682.1"/>
    <property type="molecule type" value="Genomic_DNA"/>
</dbReference>
<dbReference type="InterPro" id="IPR005381">
    <property type="entry name" value="Znf-XS_domain"/>
</dbReference>
<feature type="domain" description="XS" evidence="5">
    <location>
        <begin position="124"/>
        <end position="235"/>
    </location>
</feature>
<organism evidence="8 9">
    <name type="scientific">Eutrema salsugineum</name>
    <name type="common">Saltwater cress</name>
    <name type="synonym">Sisymbrium salsugineum</name>
    <dbReference type="NCBI Taxonomy" id="72664"/>
    <lineage>
        <taxon>Eukaryota</taxon>
        <taxon>Viridiplantae</taxon>
        <taxon>Streptophyta</taxon>
        <taxon>Embryophyta</taxon>
        <taxon>Tracheophyta</taxon>
        <taxon>Spermatophyta</taxon>
        <taxon>Magnoliopsida</taxon>
        <taxon>eudicotyledons</taxon>
        <taxon>Gunneridae</taxon>
        <taxon>Pentapetalae</taxon>
        <taxon>rosids</taxon>
        <taxon>malvids</taxon>
        <taxon>Brassicales</taxon>
        <taxon>Brassicaceae</taxon>
        <taxon>Eutremeae</taxon>
        <taxon>Eutrema</taxon>
    </lineage>
</organism>
<dbReference type="GO" id="GO:0080188">
    <property type="term" value="P:gene silencing by siRNA-directed DNA methylation"/>
    <property type="evidence" value="ECO:0007669"/>
    <property type="project" value="InterPro"/>
</dbReference>
<dbReference type="Pfam" id="PF03469">
    <property type="entry name" value="XH"/>
    <property type="match status" value="1"/>
</dbReference>